<dbReference type="Gene3D" id="3.30.230.80">
    <property type="match status" value="1"/>
</dbReference>
<dbReference type="InterPro" id="IPR001404">
    <property type="entry name" value="Hsp90_fam"/>
</dbReference>
<dbReference type="SUPFAM" id="SSF54211">
    <property type="entry name" value="Ribosomal protein S5 domain 2-like"/>
    <property type="match status" value="1"/>
</dbReference>
<dbReference type="OrthoDB" id="9802640at2"/>
<evidence type="ECO:0000256" key="4">
    <source>
        <dbReference type="ARBA" id="ARBA00023186"/>
    </source>
</evidence>
<dbReference type="PRINTS" id="PR00775">
    <property type="entry name" value="HEATSHOCK90"/>
</dbReference>
<feature type="binding site" evidence="5">
    <location>
        <position position="70"/>
    </location>
    <ligand>
        <name>ATP</name>
        <dbReference type="ChEBI" id="CHEBI:30616"/>
    </ligand>
</feature>
<dbReference type="Proteomes" id="UP000272729">
    <property type="component" value="Unassembled WGS sequence"/>
</dbReference>
<proteinExistence type="inferred from homology"/>
<accession>A0A495XGQ4</accession>
<gene>
    <name evidence="6" type="ORF">DFJ66_6824</name>
</gene>
<evidence type="ECO:0000256" key="1">
    <source>
        <dbReference type="ARBA" id="ARBA00008239"/>
    </source>
</evidence>
<reference evidence="6 7" key="1">
    <citation type="submission" date="2018-10" db="EMBL/GenBank/DDBJ databases">
        <title>Sequencing the genomes of 1000 actinobacteria strains.</title>
        <authorList>
            <person name="Klenk H.-P."/>
        </authorList>
    </citation>
    <scope>NUCLEOTIDE SEQUENCE [LARGE SCALE GENOMIC DNA]</scope>
    <source>
        <strain evidence="6 7">DSM 43911</strain>
    </source>
</reference>
<dbReference type="PIRSF" id="PIRSF002583">
    <property type="entry name" value="Hsp90"/>
    <property type="match status" value="1"/>
</dbReference>
<sequence>MAHTFGVDLRGIIDLLSHHLYSSPRVYARELLQNAVDAITARRALQPDAPGEVVIEPIDSGTGGTLRISDTGIGLTEREVHDLLSTLGRTSKRDELGFARQGFLGQFGVGLLSAFLVAERIRLVSRSAKGGPAVRWTADAAGNYEVEVLGEAENRTTGETADSGIPVGTTIELVPNRDSEHWLEHDVVKALVTEYGELLPVKVSVGGEVLTAERLPWLDDALGYGAKVLGVRPFDAIPVEVPTVGLTGVAYVLPGGVHPGARQSHRVYLKRMLVGDAIEGLLPEWAYFVRCVVDSSSLRPTASREALYQDETLLAVREELGRQVRDWLVRLDATDPDRTSALLDAHHLGIKSLARVDDEMLRLVERWLPFETTDGGQSLRQFKRKHGSIAYVPDVDEFRQLAPVAHAQGMGLLNAGYAYDVEIMDRLVALDGPAAARRVAPTEVLAALGDPEPELERALRDRLALAKEVLERHDCEAVPRDFDPASLPALLVTNVEGERRRDVEQVGEQADPLWAELLGSLVSEQSDAAQRLVLNVRNPLVRRLAGLNDSALVELTVESLYVHALLQARRPMRPKDTAALNRSFLELLDRAVGGQS</sequence>
<feature type="binding site" evidence="5">
    <location>
        <position position="30"/>
    </location>
    <ligand>
        <name>ATP</name>
        <dbReference type="ChEBI" id="CHEBI:30616"/>
    </ligand>
</feature>
<protein>
    <submittedName>
        <fullName evidence="6">Molecular chaperone HtpG</fullName>
    </submittedName>
</protein>
<dbReference type="AlphaFoldDB" id="A0A495XGQ4"/>
<dbReference type="Pfam" id="PF13589">
    <property type="entry name" value="HATPase_c_3"/>
    <property type="match status" value="1"/>
</dbReference>
<dbReference type="GO" id="GO:0051082">
    <property type="term" value="F:unfolded protein binding"/>
    <property type="evidence" value="ECO:0007669"/>
    <property type="project" value="InterPro"/>
</dbReference>
<dbReference type="GO" id="GO:0140662">
    <property type="term" value="F:ATP-dependent protein folding chaperone"/>
    <property type="evidence" value="ECO:0007669"/>
    <property type="project" value="InterPro"/>
</dbReference>
<keyword evidence="7" id="KW-1185">Reference proteome</keyword>
<name>A0A495XGQ4_9PSEU</name>
<dbReference type="NCBIfam" id="NF010683">
    <property type="entry name" value="PRK14083.1"/>
    <property type="match status" value="1"/>
</dbReference>
<feature type="binding site" evidence="5">
    <location>
        <position position="34"/>
    </location>
    <ligand>
        <name>ATP</name>
        <dbReference type="ChEBI" id="CHEBI:30616"/>
    </ligand>
</feature>
<dbReference type="GO" id="GO:0016887">
    <property type="term" value="F:ATP hydrolysis activity"/>
    <property type="evidence" value="ECO:0007669"/>
    <property type="project" value="InterPro"/>
</dbReference>
<evidence type="ECO:0000256" key="5">
    <source>
        <dbReference type="PIRSR" id="PIRSR002583-1"/>
    </source>
</evidence>
<keyword evidence="2 5" id="KW-0547">Nucleotide-binding</keyword>
<dbReference type="SUPFAM" id="SSF55874">
    <property type="entry name" value="ATPase domain of HSP90 chaperone/DNA topoisomerase II/histidine kinase"/>
    <property type="match status" value="1"/>
</dbReference>
<keyword evidence="4" id="KW-0143">Chaperone</keyword>
<dbReference type="InterPro" id="IPR036890">
    <property type="entry name" value="HATPase_C_sf"/>
</dbReference>
<organism evidence="6 7">
    <name type="scientific">Saccharothrix variisporea</name>
    <dbReference type="NCBI Taxonomy" id="543527"/>
    <lineage>
        <taxon>Bacteria</taxon>
        <taxon>Bacillati</taxon>
        <taxon>Actinomycetota</taxon>
        <taxon>Actinomycetes</taxon>
        <taxon>Pseudonocardiales</taxon>
        <taxon>Pseudonocardiaceae</taxon>
        <taxon>Saccharothrix</taxon>
    </lineage>
</organism>
<dbReference type="Gene3D" id="3.30.565.10">
    <property type="entry name" value="Histidine kinase-like ATPase, C-terminal domain"/>
    <property type="match status" value="1"/>
</dbReference>
<comment type="similarity">
    <text evidence="1">Belongs to the heat shock protein 90 family.</text>
</comment>
<evidence type="ECO:0000313" key="6">
    <source>
        <dbReference type="EMBL" id="RKT73490.1"/>
    </source>
</evidence>
<dbReference type="EMBL" id="RBXR01000001">
    <property type="protein sequence ID" value="RKT73490.1"/>
    <property type="molecule type" value="Genomic_DNA"/>
</dbReference>
<keyword evidence="3 5" id="KW-0067">ATP-binding</keyword>
<dbReference type="GO" id="GO:0005524">
    <property type="term" value="F:ATP binding"/>
    <property type="evidence" value="ECO:0007669"/>
    <property type="project" value="UniProtKB-KW"/>
</dbReference>
<dbReference type="Pfam" id="PF00183">
    <property type="entry name" value="HSP90"/>
    <property type="match status" value="1"/>
</dbReference>
<evidence type="ECO:0000313" key="7">
    <source>
        <dbReference type="Proteomes" id="UP000272729"/>
    </source>
</evidence>
<dbReference type="PANTHER" id="PTHR11528">
    <property type="entry name" value="HEAT SHOCK PROTEIN 90 FAMILY MEMBER"/>
    <property type="match status" value="1"/>
</dbReference>
<dbReference type="InterPro" id="IPR020568">
    <property type="entry name" value="Ribosomal_Su5_D2-typ_SF"/>
</dbReference>
<evidence type="ECO:0000256" key="3">
    <source>
        <dbReference type="ARBA" id="ARBA00022840"/>
    </source>
</evidence>
<feature type="binding site" evidence="5">
    <location>
        <position position="169"/>
    </location>
    <ligand>
        <name>ATP</name>
        <dbReference type="ChEBI" id="CHEBI:30616"/>
    </ligand>
</feature>
<comment type="caution">
    <text evidence="6">The sequence shown here is derived from an EMBL/GenBank/DDBJ whole genome shotgun (WGS) entry which is preliminary data.</text>
</comment>
<dbReference type="RefSeq" id="WP_121227300.1">
    <property type="nucleotide sequence ID" value="NZ_JBIUBA010000014.1"/>
</dbReference>
<dbReference type="InterPro" id="IPR020575">
    <property type="entry name" value="Hsp90_N"/>
</dbReference>
<evidence type="ECO:0000256" key="2">
    <source>
        <dbReference type="ARBA" id="ARBA00022741"/>
    </source>
</evidence>